<evidence type="ECO:0000259" key="9">
    <source>
        <dbReference type="Pfam" id="PF08241"/>
    </source>
</evidence>
<keyword evidence="6 8" id="KW-0949">S-adenosyl-L-methionine</keyword>
<dbReference type="NCBIfam" id="TIGR02072">
    <property type="entry name" value="BioC"/>
    <property type="match status" value="1"/>
</dbReference>
<organism evidence="10 11">
    <name type="scientific">Candidatus Onthomorpha intestinigallinarum</name>
    <dbReference type="NCBI Taxonomy" id="2840880"/>
    <lineage>
        <taxon>Bacteria</taxon>
        <taxon>Pseudomonadati</taxon>
        <taxon>Bacteroidota</taxon>
        <taxon>Bacteroidia</taxon>
        <taxon>Bacteroidales</taxon>
        <taxon>Candidatus Onthomorpha</taxon>
    </lineage>
</organism>
<evidence type="ECO:0000256" key="5">
    <source>
        <dbReference type="ARBA" id="ARBA00022679"/>
    </source>
</evidence>
<evidence type="ECO:0000256" key="4">
    <source>
        <dbReference type="ARBA" id="ARBA00022603"/>
    </source>
</evidence>
<dbReference type="GO" id="GO:0008757">
    <property type="term" value="F:S-adenosylmethionine-dependent methyltransferase activity"/>
    <property type="evidence" value="ECO:0007669"/>
    <property type="project" value="InterPro"/>
</dbReference>
<dbReference type="Proteomes" id="UP000824267">
    <property type="component" value="Unassembled WGS sequence"/>
</dbReference>
<feature type="domain" description="Methyltransferase type 11" evidence="9">
    <location>
        <begin position="49"/>
        <end position="135"/>
    </location>
</feature>
<evidence type="ECO:0000313" key="11">
    <source>
        <dbReference type="Proteomes" id="UP000824267"/>
    </source>
</evidence>
<comment type="caution">
    <text evidence="10">The sequence shown here is derived from an EMBL/GenBank/DDBJ whole genome shotgun (WGS) entry which is preliminary data.</text>
</comment>
<dbReference type="GO" id="GO:0010340">
    <property type="term" value="F:carboxyl-O-methyltransferase activity"/>
    <property type="evidence" value="ECO:0007669"/>
    <property type="project" value="UniProtKB-UniRule"/>
</dbReference>
<evidence type="ECO:0000256" key="3">
    <source>
        <dbReference type="ARBA" id="ARBA00012327"/>
    </source>
</evidence>
<evidence type="ECO:0000256" key="8">
    <source>
        <dbReference type="HAMAP-Rule" id="MF_00835"/>
    </source>
</evidence>
<name>A0A9D1RIU6_9BACT</name>
<gene>
    <name evidence="8 10" type="primary">bioC</name>
    <name evidence="10" type="ORF">IAC47_04115</name>
</gene>
<evidence type="ECO:0000256" key="2">
    <source>
        <dbReference type="ARBA" id="ARBA00004746"/>
    </source>
</evidence>
<evidence type="ECO:0000256" key="1">
    <source>
        <dbReference type="ARBA" id="ARBA00000852"/>
    </source>
</evidence>
<comment type="pathway">
    <text evidence="2 8">Cofactor biosynthesis; biotin biosynthesis.</text>
</comment>
<protein>
    <recommendedName>
        <fullName evidence="3 8">Malonyl-[acyl-carrier protein] O-methyltransferase</fullName>
        <shortName evidence="8">Malonyl-ACP O-methyltransferase</shortName>
        <ecNumber evidence="3 8">2.1.1.197</ecNumber>
    </recommendedName>
    <alternativeName>
        <fullName evidence="8">Biotin synthesis protein BioC</fullName>
    </alternativeName>
</protein>
<dbReference type="EC" id="2.1.1.197" evidence="3 8"/>
<dbReference type="Gene3D" id="3.40.50.150">
    <property type="entry name" value="Vaccinia Virus protein VP39"/>
    <property type="match status" value="1"/>
</dbReference>
<dbReference type="InterPro" id="IPR011814">
    <property type="entry name" value="BioC"/>
</dbReference>
<dbReference type="InterPro" id="IPR029063">
    <property type="entry name" value="SAM-dependent_MTases_sf"/>
</dbReference>
<reference evidence="10" key="1">
    <citation type="journal article" date="2021" name="PeerJ">
        <title>Extensive microbial diversity within the chicken gut microbiome revealed by metagenomics and culture.</title>
        <authorList>
            <person name="Gilroy R."/>
            <person name="Ravi A."/>
            <person name="Getino M."/>
            <person name="Pursley I."/>
            <person name="Horton D.L."/>
            <person name="Alikhan N.F."/>
            <person name="Baker D."/>
            <person name="Gharbi K."/>
            <person name="Hall N."/>
            <person name="Watson M."/>
            <person name="Adriaenssens E.M."/>
            <person name="Foster-Nyarko E."/>
            <person name="Jarju S."/>
            <person name="Secka A."/>
            <person name="Antonio M."/>
            <person name="Oren A."/>
            <person name="Chaudhuri R.R."/>
            <person name="La Ragione R."/>
            <person name="Hildebrand F."/>
            <person name="Pallen M.J."/>
        </authorList>
    </citation>
    <scope>NUCLEOTIDE SEQUENCE</scope>
    <source>
        <strain evidence="10">Gambia16-930</strain>
    </source>
</reference>
<dbReference type="Pfam" id="PF08241">
    <property type="entry name" value="Methyltransf_11"/>
    <property type="match status" value="1"/>
</dbReference>
<evidence type="ECO:0000256" key="6">
    <source>
        <dbReference type="ARBA" id="ARBA00022691"/>
    </source>
</evidence>
<comment type="function">
    <text evidence="8">Converts the free carboxyl group of a malonyl-thioester to its methyl ester by transfer of a methyl group from S-adenosyl-L-methionine (SAM). It allows to synthesize pimeloyl-ACP via the fatty acid synthetic pathway.</text>
</comment>
<evidence type="ECO:0000256" key="7">
    <source>
        <dbReference type="ARBA" id="ARBA00022756"/>
    </source>
</evidence>
<dbReference type="CDD" id="cd02440">
    <property type="entry name" value="AdoMet_MTases"/>
    <property type="match status" value="1"/>
</dbReference>
<sequence>MTDKELLRSRFSKASYCYDDNAVVQKHMVERLLFLLQLHGQTLGNRIFEVGCGTGFLTKEILKYYSPEEYFSNDICDYAIEHANVKFIPGDAEKIEYPKDLSAVVSSSCVQWFENIVSFFDKVHLVLQNGGILLFSTFGEKNFTQIRTITQQSLSYYSTMEIKEMLSEKFEIVCIEEEINDIYFSSPKDILLHFRHTGVNSLQNKRWTKNDYIQFCDSYTQLYGSTKRFPLTYNPIYVLAKKIEYER</sequence>
<dbReference type="GO" id="GO:0102130">
    <property type="term" value="F:malonyl-CoA methyltransferase activity"/>
    <property type="evidence" value="ECO:0007669"/>
    <property type="project" value="UniProtKB-EC"/>
</dbReference>
<comment type="similarity">
    <text evidence="8">Belongs to the methyltransferase superfamily.</text>
</comment>
<dbReference type="InterPro" id="IPR013216">
    <property type="entry name" value="Methyltransf_11"/>
</dbReference>
<dbReference type="HAMAP" id="MF_00835">
    <property type="entry name" value="BioC"/>
    <property type="match status" value="1"/>
</dbReference>
<keyword evidence="4 8" id="KW-0489">Methyltransferase</keyword>
<dbReference type="GO" id="GO:0009102">
    <property type="term" value="P:biotin biosynthetic process"/>
    <property type="evidence" value="ECO:0007669"/>
    <property type="project" value="UniProtKB-UniRule"/>
</dbReference>
<evidence type="ECO:0000313" key="10">
    <source>
        <dbReference type="EMBL" id="HIW87442.1"/>
    </source>
</evidence>
<dbReference type="EMBL" id="DXGG01000134">
    <property type="protein sequence ID" value="HIW87442.1"/>
    <property type="molecule type" value="Genomic_DNA"/>
</dbReference>
<dbReference type="GO" id="GO:0032259">
    <property type="term" value="P:methylation"/>
    <property type="evidence" value="ECO:0007669"/>
    <property type="project" value="UniProtKB-KW"/>
</dbReference>
<dbReference type="SUPFAM" id="SSF53335">
    <property type="entry name" value="S-adenosyl-L-methionine-dependent methyltransferases"/>
    <property type="match status" value="1"/>
</dbReference>
<comment type="catalytic activity">
    <reaction evidence="1 8">
        <text>malonyl-[ACP] + S-adenosyl-L-methionine = malonyl-[ACP] methyl ester + S-adenosyl-L-homocysteine</text>
        <dbReference type="Rhea" id="RHEA:17105"/>
        <dbReference type="Rhea" id="RHEA-COMP:9623"/>
        <dbReference type="Rhea" id="RHEA-COMP:9954"/>
        <dbReference type="ChEBI" id="CHEBI:57856"/>
        <dbReference type="ChEBI" id="CHEBI:59789"/>
        <dbReference type="ChEBI" id="CHEBI:78449"/>
        <dbReference type="ChEBI" id="CHEBI:78845"/>
        <dbReference type="EC" id="2.1.1.197"/>
    </reaction>
</comment>
<dbReference type="AlphaFoldDB" id="A0A9D1RIU6"/>
<keyword evidence="7 8" id="KW-0093">Biotin biosynthesis</keyword>
<proteinExistence type="inferred from homology"/>
<keyword evidence="5 8" id="KW-0808">Transferase</keyword>
<reference evidence="10" key="2">
    <citation type="submission" date="2021-04" db="EMBL/GenBank/DDBJ databases">
        <authorList>
            <person name="Gilroy R."/>
        </authorList>
    </citation>
    <scope>NUCLEOTIDE SEQUENCE</scope>
    <source>
        <strain evidence="10">Gambia16-930</strain>
    </source>
</reference>
<accession>A0A9D1RIU6</accession>